<comment type="function">
    <text evidence="8">Severs microtubules in an ATP-dependent manner. Microtubule severing may promote rapid reorganization of cellular microtubule arrays.</text>
</comment>
<dbReference type="InterPro" id="IPR050304">
    <property type="entry name" value="MT-severing_AAA_ATPase"/>
</dbReference>
<dbReference type="GO" id="GO:0051013">
    <property type="term" value="P:microtubule severing"/>
    <property type="evidence" value="ECO:0007669"/>
    <property type="project" value="UniProtKB-UniRule"/>
</dbReference>
<dbReference type="GO" id="GO:0008568">
    <property type="term" value="F:microtubule severing ATPase activity"/>
    <property type="evidence" value="ECO:0007669"/>
    <property type="project" value="UniProtKB-EC"/>
</dbReference>
<dbReference type="SMART" id="SM00382">
    <property type="entry name" value="AAA"/>
    <property type="match status" value="1"/>
</dbReference>
<evidence type="ECO:0000256" key="1">
    <source>
        <dbReference type="ARBA" id="ARBA00004245"/>
    </source>
</evidence>
<keyword evidence="4 8" id="KW-0547">Nucleotide-binding</keyword>
<dbReference type="InterPro" id="IPR028596">
    <property type="entry name" value="KATNA1"/>
</dbReference>
<dbReference type="EMBL" id="FN648926">
    <property type="protein sequence ID" value="CBN73777.1"/>
    <property type="molecule type" value="Genomic_DNA"/>
</dbReference>
<dbReference type="Pfam" id="PF21126">
    <property type="entry name" value="KATNA1_MIT"/>
    <property type="match status" value="1"/>
</dbReference>
<feature type="binding site" evidence="8">
    <location>
        <begin position="493"/>
        <end position="500"/>
    </location>
    <ligand>
        <name>ATP</name>
        <dbReference type="ChEBI" id="CHEBI:30616"/>
    </ligand>
</feature>
<dbReference type="EMBL" id="FN649731">
    <property type="protein sequence ID" value="CBN73777.1"/>
    <property type="molecule type" value="Genomic_DNA"/>
</dbReference>
<comment type="catalytic activity">
    <reaction evidence="8">
        <text>n ATP + n H2O + a microtubule = n ADP + n phosphate + (n+1) alpha/beta tubulin heterodimers.</text>
        <dbReference type="EC" id="5.6.1.1"/>
    </reaction>
</comment>
<feature type="region of interest" description="Disordered" evidence="9">
    <location>
        <begin position="87"/>
        <end position="139"/>
    </location>
</feature>
<dbReference type="HAMAP" id="MF_03023">
    <property type="entry name" value="Katanin_p60_A1"/>
    <property type="match status" value="1"/>
</dbReference>
<dbReference type="InterPro" id="IPR048611">
    <property type="entry name" value="KATNA1_MIT"/>
</dbReference>
<dbReference type="Pfam" id="PF17862">
    <property type="entry name" value="AAA_lid_3"/>
    <property type="match status" value="1"/>
</dbReference>
<evidence type="ECO:0000256" key="4">
    <source>
        <dbReference type="ARBA" id="ARBA00022741"/>
    </source>
</evidence>
<name>D8LRZ3_ECTSI</name>
<feature type="compositionally biased region" description="Low complexity" evidence="9">
    <location>
        <begin position="182"/>
        <end position="191"/>
    </location>
</feature>
<dbReference type="SUPFAM" id="SSF52540">
    <property type="entry name" value="P-loop containing nucleoside triphosphate hydrolases"/>
    <property type="match status" value="1"/>
</dbReference>
<feature type="region of interest" description="Disordered" evidence="9">
    <location>
        <begin position="238"/>
        <end position="422"/>
    </location>
</feature>
<keyword evidence="2 8" id="KW-0963">Cytoplasm</keyword>
<dbReference type="AlphaFoldDB" id="D8LRZ3"/>
<keyword evidence="6 8" id="KW-0206">Cytoskeleton</keyword>
<feature type="domain" description="AAA+ ATPase" evidence="10">
    <location>
        <begin position="485"/>
        <end position="662"/>
    </location>
</feature>
<feature type="compositionally biased region" description="Low complexity" evidence="9">
    <location>
        <begin position="351"/>
        <end position="389"/>
    </location>
</feature>
<gene>
    <name evidence="8" type="primary">KATNA1</name>
    <name evidence="11" type="ORF">Esi_0007_0029</name>
</gene>
<evidence type="ECO:0000256" key="7">
    <source>
        <dbReference type="ARBA" id="ARBA00023235"/>
    </source>
</evidence>
<proteinExistence type="inferred from homology"/>
<dbReference type="EC" id="5.6.1.1" evidence="8"/>
<dbReference type="InterPro" id="IPR041569">
    <property type="entry name" value="AAA_lid_3"/>
</dbReference>
<feature type="region of interest" description="Disordered" evidence="9">
    <location>
        <begin position="159"/>
        <end position="207"/>
    </location>
</feature>
<dbReference type="eggNOG" id="KOG0738">
    <property type="taxonomic scope" value="Eukaryota"/>
</dbReference>
<dbReference type="FunFam" id="3.40.50.300:FF:000159">
    <property type="entry name" value="Katanin p60 ATPase-containing subunit A1"/>
    <property type="match status" value="1"/>
</dbReference>
<dbReference type="GO" id="GO:0005524">
    <property type="term" value="F:ATP binding"/>
    <property type="evidence" value="ECO:0007669"/>
    <property type="project" value="UniProtKB-KW"/>
</dbReference>
<evidence type="ECO:0000313" key="12">
    <source>
        <dbReference type="Proteomes" id="UP000002630"/>
    </source>
</evidence>
<dbReference type="InterPro" id="IPR015415">
    <property type="entry name" value="Spast_Vps4_C"/>
</dbReference>
<evidence type="ECO:0000256" key="8">
    <source>
        <dbReference type="HAMAP-Rule" id="MF_03023"/>
    </source>
</evidence>
<dbReference type="GO" id="GO:0008017">
    <property type="term" value="F:microtubule binding"/>
    <property type="evidence" value="ECO:0007669"/>
    <property type="project" value="UniProtKB-UniRule"/>
</dbReference>
<feature type="region of interest" description="Disordered" evidence="9">
    <location>
        <begin position="581"/>
        <end position="625"/>
    </location>
</feature>
<dbReference type="Pfam" id="PF00004">
    <property type="entry name" value="AAA"/>
    <property type="match status" value="1"/>
</dbReference>
<feature type="compositionally biased region" description="Gly residues" evidence="9">
    <location>
        <begin position="584"/>
        <end position="593"/>
    </location>
</feature>
<feature type="compositionally biased region" description="Gly residues" evidence="9">
    <location>
        <begin position="340"/>
        <end position="350"/>
    </location>
</feature>
<evidence type="ECO:0000259" key="10">
    <source>
        <dbReference type="SMART" id="SM00382"/>
    </source>
</evidence>
<keyword evidence="5 8" id="KW-0067">ATP-binding</keyword>
<dbReference type="GO" id="GO:0005737">
    <property type="term" value="C:cytoplasm"/>
    <property type="evidence" value="ECO:0007669"/>
    <property type="project" value="UniProtKB-UniRule"/>
</dbReference>
<protein>
    <recommendedName>
        <fullName evidence="8">Katanin p60 ATPase-containing subunit A1</fullName>
        <shortName evidence="8">Katanin p60 subunit A1</shortName>
        <ecNumber evidence="8">5.6.1.1</ecNumber>
    </recommendedName>
    <alternativeName>
        <fullName evidence="8">p60 katanin</fullName>
    </alternativeName>
</protein>
<reference evidence="11 12" key="1">
    <citation type="journal article" date="2010" name="Nature">
        <title>The Ectocarpus genome and the independent evolution of multicellularity in brown algae.</title>
        <authorList>
            <person name="Cock J.M."/>
            <person name="Sterck L."/>
            <person name="Rouze P."/>
            <person name="Scornet D."/>
            <person name="Allen A.E."/>
            <person name="Amoutzias G."/>
            <person name="Anthouard V."/>
            <person name="Artiguenave F."/>
            <person name="Aury J.M."/>
            <person name="Badger J.H."/>
            <person name="Beszteri B."/>
            <person name="Billiau K."/>
            <person name="Bonnet E."/>
            <person name="Bothwell J.H."/>
            <person name="Bowler C."/>
            <person name="Boyen C."/>
            <person name="Brownlee C."/>
            <person name="Carrano C.J."/>
            <person name="Charrier B."/>
            <person name="Cho G.Y."/>
            <person name="Coelho S.M."/>
            <person name="Collen J."/>
            <person name="Corre E."/>
            <person name="Da Silva C."/>
            <person name="Delage L."/>
            <person name="Delaroque N."/>
            <person name="Dittami S.M."/>
            <person name="Doulbeau S."/>
            <person name="Elias M."/>
            <person name="Farnham G."/>
            <person name="Gachon C.M."/>
            <person name="Gschloessl B."/>
            <person name="Heesch S."/>
            <person name="Jabbari K."/>
            <person name="Jubin C."/>
            <person name="Kawai H."/>
            <person name="Kimura K."/>
            <person name="Kloareg B."/>
            <person name="Kupper F.C."/>
            <person name="Lang D."/>
            <person name="Le Bail A."/>
            <person name="Leblanc C."/>
            <person name="Lerouge P."/>
            <person name="Lohr M."/>
            <person name="Lopez P.J."/>
            <person name="Martens C."/>
            <person name="Maumus F."/>
            <person name="Michel G."/>
            <person name="Miranda-Saavedra D."/>
            <person name="Morales J."/>
            <person name="Moreau H."/>
            <person name="Motomura T."/>
            <person name="Nagasato C."/>
            <person name="Napoli C.A."/>
            <person name="Nelson D.R."/>
            <person name="Nyvall-Collen P."/>
            <person name="Peters A.F."/>
            <person name="Pommier C."/>
            <person name="Potin P."/>
            <person name="Poulain J."/>
            <person name="Quesneville H."/>
            <person name="Read B."/>
            <person name="Rensing S.A."/>
            <person name="Ritter A."/>
            <person name="Rousvoal S."/>
            <person name="Samanta M."/>
            <person name="Samson G."/>
            <person name="Schroeder D.C."/>
            <person name="Segurens B."/>
            <person name="Strittmatter M."/>
            <person name="Tonon T."/>
            <person name="Tregear J.W."/>
            <person name="Valentin K."/>
            <person name="von Dassow P."/>
            <person name="Yamagishi T."/>
            <person name="Van de Peer Y."/>
            <person name="Wincker P."/>
        </authorList>
    </citation>
    <scope>NUCLEOTIDE SEQUENCE [LARGE SCALE GENOMIC DNA]</scope>
    <source>
        <strain evidence="12">Ec32 / CCAP1310/4</strain>
    </source>
</reference>
<evidence type="ECO:0000256" key="2">
    <source>
        <dbReference type="ARBA" id="ARBA00022490"/>
    </source>
</evidence>
<dbReference type="InterPro" id="IPR003593">
    <property type="entry name" value="AAA+_ATPase"/>
</dbReference>
<keyword evidence="12" id="KW-1185">Reference proteome</keyword>
<keyword evidence="7 8" id="KW-0413">Isomerase</keyword>
<feature type="compositionally biased region" description="Basic and acidic residues" evidence="9">
    <location>
        <begin position="308"/>
        <end position="325"/>
    </location>
</feature>
<feature type="compositionally biased region" description="Gly residues" evidence="9">
    <location>
        <begin position="288"/>
        <end position="303"/>
    </location>
</feature>
<dbReference type="GO" id="GO:0016887">
    <property type="term" value="F:ATP hydrolysis activity"/>
    <property type="evidence" value="ECO:0007669"/>
    <property type="project" value="InterPro"/>
</dbReference>
<feature type="compositionally biased region" description="Gly residues" evidence="9">
    <location>
        <begin position="602"/>
        <end position="625"/>
    </location>
</feature>
<evidence type="ECO:0000256" key="9">
    <source>
        <dbReference type="SAM" id="MobiDB-lite"/>
    </source>
</evidence>
<dbReference type="PANTHER" id="PTHR23074:SF19">
    <property type="entry name" value="KATANIN P60 ATPASE-CONTAINING SUBUNIT A1"/>
    <property type="match status" value="1"/>
</dbReference>
<feature type="compositionally biased region" description="Gly residues" evidence="9">
    <location>
        <begin position="261"/>
        <end position="276"/>
    </location>
</feature>
<sequence>MQQPTLPADVVTLPETLTKFREHALKGNYALAQRYHEQGTAAIESLVAGMDGDDSRRAKWTGLATELDAELKIVKDIVKELARTVSLAGSSGPTEERRSSGGVAFTAGEPGDLAVRVSSRENQHQQHHSRGSIIDGRNRQNIGGAVDRLDLGLGSLAIDPDGPVATDDPDVWPPPTPDPSRGGAVLHQAGAAAGGGPGSGLSPGPRFGGGVASSKLVRREVAAAALASDMARQQLPAWARAGTPAAGNGSRAGSGRERRGSSGGGGGGGAGVGGGLPRKDSVVRGRMVIGGAGGAGGGGGGQMGNRRNSRDQVKVDPKARRESKDTGAAGAGPRRRRSSFGGGVGGGAAGGAESRVAGSVDPARAAGGGSRRQQQQHGAGAAAPTSAGRAEGREGRRGWAPEAKRQGSPPAVTGPAQQPRYSDLAREEGWADRELIESLERDIVERGVSVTWDQIADLKDAKQLLQEAVVLPLWMPDYFKGIRRPWKGVLMFGPPGTGKTMLAKAVAAECKTTFFNVSASTLGSKYRGESEKMVRVLFEMARYYAPSTIFFDEIDSLAGSRGSDGEHEASRRVKTELMVQMDGVTGGGGGDGSSPGDQGSDEAGGGGGGGGSGDGGGDGASGHGGGASSKTVIVLAATNTPWSLDEALRRRLEKRIYIPLPTEVGRKELFRINLGDVEVDDDVDLDALAGLTDGYSGADVAIVCRDAAMMSVRRVMKGALERGLSGPEIQKHVMEMKDELAAAVTMEDFRSSLRKVSKSVGQADLDKYDEWMKEFGSA</sequence>
<dbReference type="Gene3D" id="1.20.58.80">
    <property type="entry name" value="Phosphotransferase system, lactose/cellobiose-type IIA subunit"/>
    <property type="match status" value="1"/>
</dbReference>
<comment type="subcellular location">
    <subcellularLocation>
        <location evidence="1 8">Cytoplasm</location>
        <location evidence="1 8">Cytoskeleton</location>
    </subcellularLocation>
</comment>
<feature type="compositionally biased region" description="Gly residues" evidence="9">
    <location>
        <begin position="192"/>
        <end position="207"/>
    </location>
</feature>
<dbReference type="Gene3D" id="1.10.8.60">
    <property type="match status" value="1"/>
</dbReference>
<evidence type="ECO:0000256" key="3">
    <source>
        <dbReference type="ARBA" id="ARBA00022701"/>
    </source>
</evidence>
<dbReference type="PANTHER" id="PTHR23074">
    <property type="entry name" value="AAA DOMAIN-CONTAINING"/>
    <property type="match status" value="1"/>
</dbReference>
<evidence type="ECO:0000256" key="5">
    <source>
        <dbReference type="ARBA" id="ARBA00022840"/>
    </source>
</evidence>
<dbReference type="InParanoid" id="D8LRZ3"/>
<dbReference type="Proteomes" id="UP000002630">
    <property type="component" value="Linkage Group LG06"/>
</dbReference>
<keyword evidence="3 8" id="KW-0493">Microtubule</keyword>
<dbReference type="STRING" id="2880.D8LRZ3"/>
<dbReference type="InterPro" id="IPR003959">
    <property type="entry name" value="ATPase_AAA_core"/>
</dbReference>
<dbReference type="Pfam" id="PF09336">
    <property type="entry name" value="Vps4_C"/>
    <property type="match status" value="1"/>
</dbReference>
<dbReference type="OrthoDB" id="5334845at2759"/>
<comment type="similarity">
    <text evidence="8">Belongs to the AAA ATPase family. Katanin p60 subunit A1 subfamily.</text>
</comment>
<dbReference type="PROSITE" id="PS00674">
    <property type="entry name" value="AAA"/>
    <property type="match status" value="1"/>
</dbReference>
<evidence type="ECO:0000256" key="6">
    <source>
        <dbReference type="ARBA" id="ARBA00023212"/>
    </source>
</evidence>
<dbReference type="InterPro" id="IPR003960">
    <property type="entry name" value="ATPase_AAA_CS"/>
</dbReference>
<dbReference type="Gene3D" id="3.40.50.300">
    <property type="entry name" value="P-loop containing nucleotide triphosphate hydrolases"/>
    <property type="match status" value="1"/>
</dbReference>
<dbReference type="OMA" id="CHALPGE"/>
<dbReference type="GO" id="GO:0005874">
    <property type="term" value="C:microtubule"/>
    <property type="evidence" value="ECO:0007669"/>
    <property type="project" value="UniProtKB-KW"/>
</dbReference>
<organism evidence="11 12">
    <name type="scientific">Ectocarpus siliculosus</name>
    <name type="common">Brown alga</name>
    <name type="synonym">Conferva siliculosa</name>
    <dbReference type="NCBI Taxonomy" id="2880"/>
    <lineage>
        <taxon>Eukaryota</taxon>
        <taxon>Sar</taxon>
        <taxon>Stramenopiles</taxon>
        <taxon>Ochrophyta</taxon>
        <taxon>PX clade</taxon>
        <taxon>Phaeophyceae</taxon>
        <taxon>Ectocarpales</taxon>
        <taxon>Ectocarpaceae</taxon>
        <taxon>Ectocarpus</taxon>
    </lineage>
</organism>
<dbReference type="CDD" id="cd21748">
    <property type="entry name" value="Kp60-NTD"/>
    <property type="match status" value="1"/>
</dbReference>
<dbReference type="InterPro" id="IPR027417">
    <property type="entry name" value="P-loop_NTPase"/>
</dbReference>
<accession>D8LRZ3</accession>
<feature type="compositionally biased region" description="Basic and acidic residues" evidence="9">
    <location>
        <begin position="390"/>
        <end position="405"/>
    </location>
</feature>
<evidence type="ECO:0000313" key="11">
    <source>
        <dbReference type="EMBL" id="CBN73777.1"/>
    </source>
</evidence>